<name>A0AA36A0I3_LACSI</name>
<accession>A0AA36A0I3</accession>
<dbReference type="Pfam" id="PF02115">
    <property type="entry name" value="Rho_GDI"/>
    <property type="match status" value="1"/>
</dbReference>
<comment type="similarity">
    <text evidence="2">Belongs to the Rho GDI family.</text>
</comment>
<dbReference type="PRINTS" id="PR00492">
    <property type="entry name" value="RHOGDI"/>
</dbReference>
<dbReference type="PANTHER" id="PTHR10980">
    <property type="entry name" value="RHO GDP-DISSOCIATION INHIBITOR"/>
    <property type="match status" value="1"/>
</dbReference>
<dbReference type="AlphaFoldDB" id="A0AA36A0I3"/>
<dbReference type="SUPFAM" id="SSF81296">
    <property type="entry name" value="E set domains"/>
    <property type="match status" value="1"/>
</dbReference>
<dbReference type="GO" id="GO:0005829">
    <property type="term" value="C:cytosol"/>
    <property type="evidence" value="ECO:0007669"/>
    <property type="project" value="TreeGrafter"/>
</dbReference>
<gene>
    <name evidence="4" type="ORF">LSALG_LOCUS40246</name>
</gene>
<evidence type="ECO:0000256" key="1">
    <source>
        <dbReference type="ARBA" id="ARBA00004496"/>
    </source>
</evidence>
<dbReference type="Gene3D" id="2.70.50.30">
    <property type="entry name" value="Coagulation Factor XIII, subunit A, domain 1"/>
    <property type="match status" value="1"/>
</dbReference>
<sequence>MGSHFTCQNPVTVVAVCDVDVQAPVKVYWHKNEECLVTSRQALNKEEESTFFLEYHAVASAYWLRSQLMLNLGYAQTEEVKRESDDQKDQNIENSGANVEVEDSAWVAKIDRNMSQSSVSIIEDEEDEDVQGKLEIGPRRTLKEQYEADKDDESLMRWKEQLLGSVDINAVAETLDPEVKILSLAIVSPGRQDLVLPIPDNGKIKGTWFTLKEGSRYTIKFAFEVHNNIVSGLKYTNTVWKTGLRVDKTKEMIGTFSPQQELYTHEIPEDTTPSGILARGSYSAKTKFLDDDNKCYLDLNYTFDIRKDWQLS</sequence>
<dbReference type="GO" id="GO:0016020">
    <property type="term" value="C:membrane"/>
    <property type="evidence" value="ECO:0007669"/>
    <property type="project" value="TreeGrafter"/>
</dbReference>
<dbReference type="InterPro" id="IPR014756">
    <property type="entry name" value="Ig_E-set"/>
</dbReference>
<protein>
    <recommendedName>
        <fullName evidence="6">Rho GDP-dissociation inhibitor 1</fullName>
    </recommendedName>
</protein>
<evidence type="ECO:0000313" key="4">
    <source>
        <dbReference type="EMBL" id="CAI9301714.1"/>
    </source>
</evidence>
<evidence type="ECO:0000256" key="2">
    <source>
        <dbReference type="ARBA" id="ARBA00009758"/>
    </source>
</evidence>
<dbReference type="EMBL" id="OX465085">
    <property type="protein sequence ID" value="CAI9301714.1"/>
    <property type="molecule type" value="Genomic_DNA"/>
</dbReference>
<dbReference type="InterPro" id="IPR000406">
    <property type="entry name" value="Rho_GDI"/>
</dbReference>
<keyword evidence="3" id="KW-0963">Cytoplasm</keyword>
<dbReference type="InterPro" id="IPR024792">
    <property type="entry name" value="RhoGDI_dom_sf"/>
</dbReference>
<evidence type="ECO:0008006" key="6">
    <source>
        <dbReference type="Google" id="ProtNLM"/>
    </source>
</evidence>
<keyword evidence="5" id="KW-1185">Reference proteome</keyword>
<comment type="subcellular location">
    <subcellularLocation>
        <location evidence="1">Cytoplasm</location>
    </subcellularLocation>
</comment>
<dbReference type="PANTHER" id="PTHR10980:SF57">
    <property type="entry name" value="RHO GDP-DISSOCIATION INHIBITOR 1-LIKE"/>
    <property type="match status" value="1"/>
</dbReference>
<evidence type="ECO:0000313" key="5">
    <source>
        <dbReference type="Proteomes" id="UP001177003"/>
    </source>
</evidence>
<dbReference type="Proteomes" id="UP001177003">
    <property type="component" value="Chromosome 9"/>
</dbReference>
<organism evidence="4 5">
    <name type="scientific">Lactuca saligna</name>
    <name type="common">Willowleaf lettuce</name>
    <dbReference type="NCBI Taxonomy" id="75948"/>
    <lineage>
        <taxon>Eukaryota</taxon>
        <taxon>Viridiplantae</taxon>
        <taxon>Streptophyta</taxon>
        <taxon>Embryophyta</taxon>
        <taxon>Tracheophyta</taxon>
        <taxon>Spermatophyta</taxon>
        <taxon>Magnoliopsida</taxon>
        <taxon>eudicotyledons</taxon>
        <taxon>Gunneridae</taxon>
        <taxon>Pentapetalae</taxon>
        <taxon>asterids</taxon>
        <taxon>campanulids</taxon>
        <taxon>Asterales</taxon>
        <taxon>Asteraceae</taxon>
        <taxon>Cichorioideae</taxon>
        <taxon>Cichorieae</taxon>
        <taxon>Lactucinae</taxon>
        <taxon>Lactuca</taxon>
    </lineage>
</organism>
<dbReference type="GO" id="GO:0007266">
    <property type="term" value="P:Rho protein signal transduction"/>
    <property type="evidence" value="ECO:0007669"/>
    <property type="project" value="InterPro"/>
</dbReference>
<reference evidence="4" key="1">
    <citation type="submission" date="2023-04" db="EMBL/GenBank/DDBJ databases">
        <authorList>
            <person name="Vijverberg K."/>
            <person name="Xiong W."/>
            <person name="Schranz E."/>
        </authorList>
    </citation>
    <scope>NUCLEOTIDE SEQUENCE</scope>
</reference>
<proteinExistence type="inferred from homology"/>
<dbReference type="FunFam" id="2.70.50.30:FF:000002">
    <property type="entry name" value="Rho GDP-dissociation inhibitor 1"/>
    <property type="match status" value="1"/>
</dbReference>
<evidence type="ECO:0000256" key="3">
    <source>
        <dbReference type="ARBA" id="ARBA00022490"/>
    </source>
</evidence>
<dbReference type="GO" id="GO:0005094">
    <property type="term" value="F:Rho GDP-dissociation inhibitor activity"/>
    <property type="evidence" value="ECO:0007669"/>
    <property type="project" value="InterPro"/>
</dbReference>